<proteinExistence type="predicted"/>
<feature type="region of interest" description="Disordered" evidence="1">
    <location>
        <begin position="170"/>
        <end position="194"/>
    </location>
</feature>
<accession>A0ABX2RY00</accession>
<reference evidence="4 5" key="1">
    <citation type="submission" date="2020-07" db="EMBL/GenBank/DDBJ databases">
        <title>Sequencing the genomes of 1000 actinobacteria strains.</title>
        <authorList>
            <person name="Klenk H.-P."/>
        </authorList>
    </citation>
    <scope>NUCLEOTIDE SEQUENCE [LARGE SCALE GENOMIC DNA]</scope>
    <source>
        <strain evidence="4 5">DSM 45117</strain>
    </source>
</reference>
<dbReference type="InterPro" id="IPR015890">
    <property type="entry name" value="Chorismate_C"/>
</dbReference>
<dbReference type="InterPro" id="IPR019999">
    <property type="entry name" value="Anth_synth_I-like"/>
</dbReference>
<evidence type="ECO:0000259" key="3">
    <source>
        <dbReference type="Pfam" id="PF04715"/>
    </source>
</evidence>
<dbReference type="Pfam" id="PF04715">
    <property type="entry name" value="Anth_synt_I_N"/>
    <property type="match status" value="1"/>
</dbReference>
<dbReference type="EC" id="2.6.1.85" evidence="4"/>
<dbReference type="SUPFAM" id="SSF56322">
    <property type="entry name" value="ADC synthase"/>
    <property type="match status" value="1"/>
</dbReference>
<dbReference type="EMBL" id="JACBZA010000001">
    <property type="protein sequence ID" value="NYH82235.1"/>
    <property type="molecule type" value="Genomic_DNA"/>
</dbReference>
<feature type="domain" description="Chorismate-utilising enzyme C-terminal" evidence="2">
    <location>
        <begin position="196"/>
        <end position="463"/>
    </location>
</feature>
<keyword evidence="5" id="KW-1185">Reference proteome</keyword>
<dbReference type="InterPro" id="IPR006805">
    <property type="entry name" value="Anth_synth_I_N"/>
</dbReference>
<dbReference type="Gene3D" id="3.60.120.10">
    <property type="entry name" value="Anthranilate synthase"/>
    <property type="match status" value="1"/>
</dbReference>
<dbReference type="PRINTS" id="PR00095">
    <property type="entry name" value="ANTSNTHASEI"/>
</dbReference>
<dbReference type="Pfam" id="PF00425">
    <property type="entry name" value="Chorismate_bind"/>
    <property type="match status" value="1"/>
</dbReference>
<keyword evidence="4" id="KW-0032">Aminotransferase</keyword>
<protein>
    <submittedName>
        <fullName evidence="4">Para-aminobenzoate synthetase</fullName>
        <ecNumber evidence="4">2.6.1.85</ecNumber>
    </submittedName>
</protein>
<sequence length="478" mass="51691">MTRWVLRCRELPAMPDAEQAFRALFGAGRCTYWLDSAMVDGPARYSVLGECAGPHADVLTDRVAAPPSTTTTSTVYDRLEGRLAERRVEVPPGLPAELACGYVGYFGYELRAHDGAPSPHRSELPDAYWLAATRYVALDHLTGRAWVVELGTADTPACWLDEAAAVLADLPASGPRPGGRDPHPEPDPEPWLARPRDTYLRDVRHCLDRLRAGDSYEVCLTNTVQMPFVGAASEVSEEASEASEAFEMYCRLRRRNPAPYAAYLRLDDIHVLSASPERFLRVDAGGYAESRPIKGTAPRGDDAAADDLARKELSASTKAQAENLMIVDLVRNDLGRVCEPGSITVPAFCSVESYATVHQLVSTVRGRLRADVTAVRAARACFPPGSMTGAPKLSTMRILDRLETRARGIYSGALGHFGLAGTADLSVVIRTAVIHRGRLTAGAGGAIVLDSDPADEWDEMLVKAAVPLRALVVPPCDD</sequence>
<dbReference type="RefSeq" id="WP_237768740.1">
    <property type="nucleotide sequence ID" value="NZ_FOOI01000005.1"/>
</dbReference>
<evidence type="ECO:0000313" key="4">
    <source>
        <dbReference type="EMBL" id="NYH82235.1"/>
    </source>
</evidence>
<organism evidence="4 5">
    <name type="scientific">Actinopolymorpha cephalotaxi</name>
    <dbReference type="NCBI Taxonomy" id="504797"/>
    <lineage>
        <taxon>Bacteria</taxon>
        <taxon>Bacillati</taxon>
        <taxon>Actinomycetota</taxon>
        <taxon>Actinomycetes</taxon>
        <taxon>Propionibacteriales</taxon>
        <taxon>Actinopolymorphaceae</taxon>
        <taxon>Actinopolymorpha</taxon>
    </lineage>
</organism>
<dbReference type="PANTHER" id="PTHR11236:SF18">
    <property type="entry name" value="AMINODEOXYCHORISMATE SYNTHASE"/>
    <property type="match status" value="1"/>
</dbReference>
<keyword evidence="4" id="KW-0808">Transferase</keyword>
<evidence type="ECO:0000259" key="2">
    <source>
        <dbReference type="Pfam" id="PF00425"/>
    </source>
</evidence>
<feature type="domain" description="Anthranilate synthase component I N-terminal" evidence="3">
    <location>
        <begin position="21"/>
        <end position="146"/>
    </location>
</feature>
<evidence type="ECO:0000256" key="1">
    <source>
        <dbReference type="SAM" id="MobiDB-lite"/>
    </source>
</evidence>
<dbReference type="InterPro" id="IPR005801">
    <property type="entry name" value="ADC_synthase"/>
</dbReference>
<name>A0ABX2RY00_9ACTN</name>
<evidence type="ECO:0000313" key="5">
    <source>
        <dbReference type="Proteomes" id="UP000533017"/>
    </source>
</evidence>
<gene>
    <name evidence="4" type="ORF">FHR37_001086</name>
</gene>
<dbReference type="GO" id="GO:0046820">
    <property type="term" value="F:4-amino-4-deoxychorismate synthase activity"/>
    <property type="evidence" value="ECO:0007669"/>
    <property type="project" value="UniProtKB-EC"/>
</dbReference>
<dbReference type="Proteomes" id="UP000533017">
    <property type="component" value="Unassembled WGS sequence"/>
</dbReference>
<dbReference type="PANTHER" id="PTHR11236">
    <property type="entry name" value="AMINOBENZOATE/ANTHRANILATE SYNTHASE"/>
    <property type="match status" value="1"/>
</dbReference>
<comment type="caution">
    <text evidence="4">The sequence shown here is derived from an EMBL/GenBank/DDBJ whole genome shotgun (WGS) entry which is preliminary data.</text>
</comment>